<dbReference type="Pfam" id="PF01753">
    <property type="entry name" value="zf-MYND"/>
    <property type="match status" value="1"/>
</dbReference>
<dbReference type="GO" id="GO:0008270">
    <property type="term" value="F:zinc ion binding"/>
    <property type="evidence" value="ECO:0007669"/>
    <property type="project" value="UniProtKB-KW"/>
</dbReference>
<evidence type="ECO:0000256" key="3">
    <source>
        <dbReference type="ARBA" id="ARBA00022833"/>
    </source>
</evidence>
<dbReference type="AlphaFoldDB" id="A0A165XDA3"/>
<evidence type="ECO:0000256" key="2">
    <source>
        <dbReference type="ARBA" id="ARBA00022771"/>
    </source>
</evidence>
<dbReference type="InterPro" id="IPR002893">
    <property type="entry name" value="Znf_MYND"/>
</dbReference>
<dbReference type="Proteomes" id="UP000076532">
    <property type="component" value="Unassembled WGS sequence"/>
</dbReference>
<feature type="domain" description="MYND-type" evidence="5">
    <location>
        <begin position="6"/>
        <end position="44"/>
    </location>
</feature>
<evidence type="ECO:0000256" key="4">
    <source>
        <dbReference type="PROSITE-ProRule" id="PRU00134"/>
    </source>
</evidence>
<organism evidence="6 7">
    <name type="scientific">Athelia psychrophila</name>
    <dbReference type="NCBI Taxonomy" id="1759441"/>
    <lineage>
        <taxon>Eukaryota</taxon>
        <taxon>Fungi</taxon>
        <taxon>Dikarya</taxon>
        <taxon>Basidiomycota</taxon>
        <taxon>Agaricomycotina</taxon>
        <taxon>Agaricomycetes</taxon>
        <taxon>Agaricomycetidae</taxon>
        <taxon>Atheliales</taxon>
        <taxon>Atheliaceae</taxon>
        <taxon>Athelia</taxon>
    </lineage>
</organism>
<accession>A0A165XDA3</accession>
<keyword evidence="2 4" id="KW-0863">Zinc-finger</keyword>
<gene>
    <name evidence="6" type="ORF">FIBSPDRAFT_802992</name>
</gene>
<evidence type="ECO:0000259" key="5">
    <source>
        <dbReference type="PROSITE" id="PS50865"/>
    </source>
</evidence>
<evidence type="ECO:0000256" key="1">
    <source>
        <dbReference type="ARBA" id="ARBA00022723"/>
    </source>
</evidence>
<proteinExistence type="predicted"/>
<keyword evidence="1" id="KW-0479">Metal-binding</keyword>
<dbReference type="OrthoDB" id="4851849at2759"/>
<sequence>MPGQKCAGCMEPSTRRCSGCKDRSAWYCSERCQRKSWPVHIFDCNPTKPINTAYHIARAAILDQPPFYLEAEQDYGFSKATSAEDKAMLLGLYKILLGQLEVEPKILHSWRTRGDLVEKIKVSFEAVPSTTRLPPFLWFLENQSVLGRVPSTTALEHSRPSLLPWRYLVDDISADPTDAEITAIRRGWPDDMKTCYELCTATLSQLNPMPGMDSWMYFGFCTCRDDEEAVRLGRIYRAVIENCKFGGLLAAYRASSLSTLMEKGGLRAMRESLPHLQHVLSCTGSGKLKSVWWLKLFVFVESDKIPESIPLLAIAAYGFVNCEKPQEREDLRGLYRLFFESGKGDPIALHNAAMAGQIFEYLGAYMQLKTMFRRLMKLKNPRIIESLR</sequence>
<dbReference type="EMBL" id="KV417721">
    <property type="protein sequence ID" value="KZP08433.1"/>
    <property type="molecule type" value="Genomic_DNA"/>
</dbReference>
<evidence type="ECO:0000313" key="6">
    <source>
        <dbReference type="EMBL" id="KZP08433.1"/>
    </source>
</evidence>
<dbReference type="Gene3D" id="6.10.140.2220">
    <property type="match status" value="1"/>
</dbReference>
<name>A0A165XDA3_9AGAM</name>
<dbReference type="SUPFAM" id="SSF144232">
    <property type="entry name" value="HIT/MYND zinc finger-like"/>
    <property type="match status" value="1"/>
</dbReference>
<evidence type="ECO:0000313" key="7">
    <source>
        <dbReference type="Proteomes" id="UP000076532"/>
    </source>
</evidence>
<keyword evidence="7" id="KW-1185">Reference proteome</keyword>
<protein>
    <recommendedName>
        <fullName evidence="5">MYND-type domain-containing protein</fullName>
    </recommendedName>
</protein>
<keyword evidence="3" id="KW-0862">Zinc</keyword>
<reference evidence="6 7" key="1">
    <citation type="journal article" date="2016" name="Mol. Biol. Evol.">
        <title>Comparative Genomics of Early-Diverging Mushroom-Forming Fungi Provides Insights into the Origins of Lignocellulose Decay Capabilities.</title>
        <authorList>
            <person name="Nagy L.G."/>
            <person name="Riley R."/>
            <person name="Tritt A."/>
            <person name="Adam C."/>
            <person name="Daum C."/>
            <person name="Floudas D."/>
            <person name="Sun H."/>
            <person name="Yadav J.S."/>
            <person name="Pangilinan J."/>
            <person name="Larsson K.H."/>
            <person name="Matsuura K."/>
            <person name="Barry K."/>
            <person name="Labutti K."/>
            <person name="Kuo R."/>
            <person name="Ohm R.A."/>
            <person name="Bhattacharya S.S."/>
            <person name="Shirouzu T."/>
            <person name="Yoshinaga Y."/>
            <person name="Martin F.M."/>
            <person name="Grigoriev I.V."/>
            <person name="Hibbett D.S."/>
        </authorList>
    </citation>
    <scope>NUCLEOTIDE SEQUENCE [LARGE SCALE GENOMIC DNA]</scope>
    <source>
        <strain evidence="6 7">CBS 109695</strain>
    </source>
</reference>
<dbReference type="PROSITE" id="PS50865">
    <property type="entry name" value="ZF_MYND_2"/>
    <property type="match status" value="1"/>
</dbReference>